<proteinExistence type="predicted"/>
<reference evidence="1 2" key="1">
    <citation type="journal article" date="2010" name="Cell">
        <title>The genome of Naegleria gruberi illuminates early eukaryotic versatility.</title>
        <authorList>
            <person name="Fritz-Laylin L.K."/>
            <person name="Prochnik S.E."/>
            <person name="Ginger M.L."/>
            <person name="Dacks J.B."/>
            <person name="Carpenter M.L."/>
            <person name="Field M.C."/>
            <person name="Kuo A."/>
            <person name="Paredez A."/>
            <person name="Chapman J."/>
            <person name="Pham J."/>
            <person name="Shu S."/>
            <person name="Neupane R."/>
            <person name="Cipriano M."/>
            <person name="Mancuso J."/>
            <person name="Tu H."/>
            <person name="Salamov A."/>
            <person name="Lindquist E."/>
            <person name="Shapiro H."/>
            <person name="Lucas S."/>
            <person name="Grigoriev I.V."/>
            <person name="Cande W.Z."/>
            <person name="Fulton C."/>
            <person name="Rokhsar D.S."/>
            <person name="Dawson S.C."/>
        </authorList>
    </citation>
    <scope>NUCLEOTIDE SEQUENCE [LARGE SCALE GENOMIC DNA]</scope>
    <source>
        <strain evidence="1 2">NEG-M</strain>
    </source>
</reference>
<keyword evidence="2" id="KW-1185">Reference proteome</keyword>
<organism evidence="2">
    <name type="scientific">Naegleria gruberi</name>
    <name type="common">Amoeba</name>
    <dbReference type="NCBI Taxonomy" id="5762"/>
    <lineage>
        <taxon>Eukaryota</taxon>
        <taxon>Discoba</taxon>
        <taxon>Heterolobosea</taxon>
        <taxon>Tetramitia</taxon>
        <taxon>Eutetramitia</taxon>
        <taxon>Vahlkampfiidae</taxon>
        <taxon>Naegleria</taxon>
    </lineage>
</organism>
<dbReference type="EMBL" id="GG738854">
    <property type="protein sequence ID" value="EFC47514.1"/>
    <property type="molecule type" value="Genomic_DNA"/>
</dbReference>
<gene>
    <name evidence="1" type="ORF">NAEGRDRAFT_64573</name>
</gene>
<evidence type="ECO:0000313" key="2">
    <source>
        <dbReference type="Proteomes" id="UP000006671"/>
    </source>
</evidence>
<sequence>MFSYVNELLSSVVNLSSAESVMPESTPAIVNAANSLIKDTFDDDQIEMERKGRRLQEWTCLHLCNFLYRSESGEELLFVIRNLMKADVQVKEIYSAIHDEEEKNRLMDLVGGTRSEIELVLKLVGKEIDRINELLL</sequence>
<dbReference type="VEuPathDB" id="AmoebaDB:NAEGRDRAFT_64573"/>
<dbReference type="RefSeq" id="XP_002680258.1">
    <property type="nucleotide sequence ID" value="XM_002680212.1"/>
</dbReference>
<dbReference type="AlphaFoldDB" id="D2V6V8"/>
<dbReference type="GeneID" id="8861705"/>
<name>D2V6V8_NAEGR</name>
<accession>D2V6V8</accession>
<protein>
    <submittedName>
        <fullName evidence="1">Predicted protein</fullName>
    </submittedName>
</protein>
<dbReference type="InParanoid" id="D2V6V8"/>
<evidence type="ECO:0000313" key="1">
    <source>
        <dbReference type="EMBL" id="EFC47514.1"/>
    </source>
</evidence>
<dbReference type="KEGG" id="ngr:NAEGRDRAFT_64573"/>
<dbReference type="Proteomes" id="UP000006671">
    <property type="component" value="Unassembled WGS sequence"/>
</dbReference>